<dbReference type="PANTHER" id="PTHR33164:SF43">
    <property type="entry name" value="HTH-TYPE TRANSCRIPTIONAL REPRESSOR YETL"/>
    <property type="match status" value="1"/>
</dbReference>
<keyword evidence="3" id="KW-0804">Transcription</keyword>
<dbReference type="InterPro" id="IPR039422">
    <property type="entry name" value="MarR/SlyA-like"/>
</dbReference>
<name>A0A1G9M522_9PROT</name>
<evidence type="ECO:0000256" key="3">
    <source>
        <dbReference type="ARBA" id="ARBA00023163"/>
    </source>
</evidence>
<dbReference type="RefSeq" id="WP_176780200.1">
    <property type="nucleotide sequence ID" value="NZ_FNHG01000001.1"/>
</dbReference>
<dbReference type="PROSITE" id="PS00519">
    <property type="entry name" value="HTH_ASNC_1"/>
    <property type="match status" value="1"/>
</dbReference>
<evidence type="ECO:0000259" key="4">
    <source>
        <dbReference type="PROSITE" id="PS50995"/>
    </source>
</evidence>
<proteinExistence type="predicted"/>
<dbReference type="InterPro" id="IPR000835">
    <property type="entry name" value="HTH_MarR-typ"/>
</dbReference>
<dbReference type="CDD" id="cd00090">
    <property type="entry name" value="HTH_ARSR"/>
    <property type="match status" value="1"/>
</dbReference>
<dbReference type="InterPro" id="IPR036388">
    <property type="entry name" value="WH-like_DNA-bd_sf"/>
</dbReference>
<dbReference type="GO" id="GO:0003700">
    <property type="term" value="F:DNA-binding transcription factor activity"/>
    <property type="evidence" value="ECO:0007669"/>
    <property type="project" value="InterPro"/>
</dbReference>
<dbReference type="InterPro" id="IPR019885">
    <property type="entry name" value="Tscrpt_reg_HTH_AsnC-type_CS"/>
</dbReference>
<dbReference type="InterPro" id="IPR011991">
    <property type="entry name" value="ArsR-like_HTH"/>
</dbReference>
<dbReference type="PROSITE" id="PS01117">
    <property type="entry name" value="HTH_MARR_1"/>
    <property type="match status" value="1"/>
</dbReference>
<dbReference type="PROSITE" id="PS50995">
    <property type="entry name" value="HTH_MARR_2"/>
    <property type="match status" value="1"/>
</dbReference>
<dbReference type="AlphaFoldDB" id="A0A1G9M522"/>
<keyword evidence="1" id="KW-0805">Transcription regulation</keyword>
<evidence type="ECO:0000313" key="5">
    <source>
        <dbReference type="EMBL" id="SDL69370.1"/>
    </source>
</evidence>
<dbReference type="Pfam" id="PF12802">
    <property type="entry name" value="MarR_2"/>
    <property type="match status" value="1"/>
</dbReference>
<organism evidence="5 6">
    <name type="scientific">Maricaulis salignorans</name>
    <dbReference type="NCBI Taxonomy" id="144026"/>
    <lineage>
        <taxon>Bacteria</taxon>
        <taxon>Pseudomonadati</taxon>
        <taxon>Pseudomonadota</taxon>
        <taxon>Alphaproteobacteria</taxon>
        <taxon>Maricaulales</taxon>
        <taxon>Maricaulaceae</taxon>
        <taxon>Maricaulis</taxon>
    </lineage>
</organism>
<dbReference type="PANTHER" id="PTHR33164">
    <property type="entry name" value="TRANSCRIPTIONAL REGULATOR, MARR FAMILY"/>
    <property type="match status" value="1"/>
</dbReference>
<sequence>MNEIPFFGRPAAFALRVRQASAALYEQMDQCLQAHGLTLPAYATSLVQTLYHGGPQSVSALAERLGLSHQLASQRLRWLVKEGLVVIDDDPEDRRRRLVSLTSAGQTEGDKLQAFLPRLERAYSDLFNEIGMDLHTGMVDARAALLARPLLTRMQTETGMQAPQRSAG</sequence>
<dbReference type="Gene3D" id="1.10.10.10">
    <property type="entry name" value="Winged helix-like DNA-binding domain superfamily/Winged helix DNA-binding domain"/>
    <property type="match status" value="1"/>
</dbReference>
<feature type="domain" description="HTH marR-type" evidence="4">
    <location>
        <begin position="10"/>
        <end position="156"/>
    </location>
</feature>
<dbReference type="GO" id="GO:0006950">
    <property type="term" value="P:response to stress"/>
    <property type="evidence" value="ECO:0007669"/>
    <property type="project" value="TreeGrafter"/>
</dbReference>
<protein>
    <submittedName>
        <fullName evidence="5">DNA-binding transcriptional regulator, MarR family</fullName>
    </submittedName>
</protein>
<evidence type="ECO:0000256" key="2">
    <source>
        <dbReference type="ARBA" id="ARBA00023125"/>
    </source>
</evidence>
<dbReference type="SMART" id="SM00347">
    <property type="entry name" value="HTH_MARR"/>
    <property type="match status" value="1"/>
</dbReference>
<evidence type="ECO:0000256" key="1">
    <source>
        <dbReference type="ARBA" id="ARBA00023015"/>
    </source>
</evidence>
<dbReference type="InterPro" id="IPR023187">
    <property type="entry name" value="Tscrpt_reg_MarR-type_CS"/>
</dbReference>
<dbReference type="SUPFAM" id="SSF46785">
    <property type="entry name" value="Winged helix' DNA-binding domain"/>
    <property type="match status" value="1"/>
</dbReference>
<keyword evidence="6" id="KW-1185">Reference proteome</keyword>
<reference evidence="5 6" key="1">
    <citation type="submission" date="2016-10" db="EMBL/GenBank/DDBJ databases">
        <authorList>
            <person name="de Groot N.N."/>
        </authorList>
    </citation>
    <scope>NUCLEOTIDE SEQUENCE [LARGE SCALE GENOMIC DNA]</scope>
    <source>
        <strain evidence="5 6">DSM 16077</strain>
    </source>
</reference>
<dbReference type="EMBL" id="FNHG01000001">
    <property type="protein sequence ID" value="SDL69370.1"/>
    <property type="molecule type" value="Genomic_DNA"/>
</dbReference>
<evidence type="ECO:0000313" key="6">
    <source>
        <dbReference type="Proteomes" id="UP000199759"/>
    </source>
</evidence>
<accession>A0A1G9M522</accession>
<gene>
    <name evidence="5" type="ORF">SAMN04488568_101335</name>
</gene>
<keyword evidence="2 5" id="KW-0238">DNA-binding</keyword>
<dbReference type="InterPro" id="IPR036390">
    <property type="entry name" value="WH_DNA-bd_sf"/>
</dbReference>
<dbReference type="STRING" id="144026.SAMN04488568_101335"/>
<dbReference type="Proteomes" id="UP000199759">
    <property type="component" value="Unassembled WGS sequence"/>
</dbReference>
<dbReference type="GO" id="GO:0003677">
    <property type="term" value="F:DNA binding"/>
    <property type="evidence" value="ECO:0007669"/>
    <property type="project" value="UniProtKB-KW"/>
</dbReference>